<feature type="compositionally biased region" description="Basic and acidic residues" evidence="1">
    <location>
        <begin position="66"/>
        <end position="77"/>
    </location>
</feature>
<feature type="region of interest" description="Disordered" evidence="1">
    <location>
        <begin position="674"/>
        <end position="761"/>
    </location>
</feature>
<feature type="compositionally biased region" description="Low complexity" evidence="1">
    <location>
        <begin position="392"/>
        <end position="410"/>
    </location>
</feature>
<organism evidence="3 4">
    <name type="scientific">Caenorhabditis nigoni</name>
    <dbReference type="NCBI Taxonomy" id="1611254"/>
    <lineage>
        <taxon>Eukaryota</taxon>
        <taxon>Metazoa</taxon>
        <taxon>Ecdysozoa</taxon>
        <taxon>Nematoda</taxon>
        <taxon>Chromadorea</taxon>
        <taxon>Rhabditida</taxon>
        <taxon>Rhabditina</taxon>
        <taxon>Rhabditomorpha</taxon>
        <taxon>Rhabditoidea</taxon>
        <taxon>Rhabditidae</taxon>
        <taxon>Peloderinae</taxon>
        <taxon>Caenorhabditis</taxon>
    </lineage>
</organism>
<comment type="caution">
    <text evidence="3">The sequence shown here is derived from an EMBL/GenBank/DDBJ whole genome shotgun (WGS) entry which is preliminary data.</text>
</comment>
<proteinExistence type="predicted"/>
<feature type="compositionally biased region" description="Low complexity" evidence="1">
    <location>
        <begin position="365"/>
        <end position="384"/>
    </location>
</feature>
<feature type="compositionally biased region" description="Polar residues" evidence="1">
    <location>
        <begin position="684"/>
        <end position="694"/>
    </location>
</feature>
<feature type="compositionally biased region" description="Polar residues" evidence="1">
    <location>
        <begin position="608"/>
        <end position="628"/>
    </location>
</feature>
<feature type="compositionally biased region" description="Basic and acidic residues" evidence="1">
    <location>
        <begin position="167"/>
        <end position="195"/>
    </location>
</feature>
<feature type="domain" description="C2H2-type" evidence="2">
    <location>
        <begin position="458"/>
        <end position="481"/>
    </location>
</feature>
<gene>
    <name evidence="3" type="primary">Cni-pqn-21</name>
    <name evidence="3" type="synonym">Cnig_chr_I.g2600</name>
    <name evidence="3" type="ORF">B9Z55_002600</name>
</gene>
<dbReference type="PROSITE" id="PS00028">
    <property type="entry name" value="ZINC_FINGER_C2H2_1"/>
    <property type="match status" value="1"/>
</dbReference>
<dbReference type="InterPro" id="IPR013087">
    <property type="entry name" value="Znf_C2H2_type"/>
</dbReference>
<feature type="region of interest" description="Disordered" evidence="1">
    <location>
        <begin position="11"/>
        <end position="256"/>
    </location>
</feature>
<feature type="compositionally biased region" description="Basic and acidic residues" evidence="1">
    <location>
        <begin position="695"/>
        <end position="712"/>
    </location>
</feature>
<dbReference type="EMBL" id="PDUG01000001">
    <property type="protein sequence ID" value="PIC52539.1"/>
    <property type="molecule type" value="Genomic_DNA"/>
</dbReference>
<feature type="compositionally biased region" description="Basic and acidic residues" evidence="1">
    <location>
        <begin position="22"/>
        <end position="38"/>
    </location>
</feature>
<feature type="region of interest" description="Disordered" evidence="1">
    <location>
        <begin position="365"/>
        <end position="439"/>
    </location>
</feature>
<keyword evidence="4" id="KW-1185">Reference proteome</keyword>
<reference evidence="4" key="1">
    <citation type="submission" date="2017-10" db="EMBL/GenBank/DDBJ databases">
        <title>Rapid genome shrinkage in a self-fertile nematode reveals novel sperm competition proteins.</title>
        <authorList>
            <person name="Yin D."/>
            <person name="Schwarz E.M."/>
            <person name="Thomas C.G."/>
            <person name="Felde R.L."/>
            <person name="Korf I.F."/>
            <person name="Cutter A.D."/>
            <person name="Schartner C.M."/>
            <person name="Ralston E.J."/>
            <person name="Meyer B.J."/>
            <person name="Haag E.S."/>
        </authorList>
    </citation>
    <scope>NUCLEOTIDE SEQUENCE [LARGE SCALE GENOMIC DNA]</scope>
    <source>
        <strain evidence="4">JU1422</strain>
    </source>
</reference>
<evidence type="ECO:0000259" key="2">
    <source>
        <dbReference type="PROSITE" id="PS00028"/>
    </source>
</evidence>
<sequence>MQFKLVKFARNDFNMSDDEEEGRLRIDEGDSDTEEIKPQPRAPPLLPEVVVSKPPLDFPSSSNATESKDEDVSGKEDGELDEDDEEEEEQQEEEEEEEEREEDDEEMDTDDTEPKLTIVEDPDELMEVSKTPEPPKVQKKEEVPVKIEEEKEDIVMSEPSSPASSKQSDEPEIKKEEPLDEQDLKIETDTDRATTPDKAPQLSPAPSSKNENGLMKPPQSTEKAPRKRKESADNFSNDKRNIPSSSDTPRSKRSSSQYAKLAISACLADEDIVSLPMMPIQTPPQTKRAKRDVSTSVITTRSTDIDGLINDESILSTPPGTPLLLEITVMYRTRSSLAFRIKGCEMIGFIGDGLSPIISAVAANTASTSGNNNNKKKANNSSNNEEGKDGRSSSASSNGRSARGGSVLKNGKADKQKGKKKKEEPSNEDIDEESQSVDNSGYDKCELKEVDVTQYHDCHYDGCEKRFQQSQELDYHISKYHKKRVMIYESICTQTDISSISTQDVGTETDDLSAMPVLKKEVPIKQPTYEDLSDDDMDSKPAELAALKVPSTSSAAAALMGIAQQSASATPVVQRSTPSTPISAKIGINPQMIALAEKSKQQQQQQQKMVASSPRPNQHPVSAIPSTSAQPPVLIQTHPMGGHQFIAPGFHPGLIHHPNHMAALAAAMDPRMVAISQQQQQQQMARTPSRQSGQDSHKIHELAKTKENENRQRQQSATPKTPAGSGPAQGAVTPQRPFIPPQMMQAPPGTPQSVQQQQQAAQQQAVQQQNLAAQQQLLQMQLRGMVPQMPNQQEQLLMMMMGLGGMPIPGAVPGAPGFPQQQQPPK</sequence>
<name>A0A2G5VL76_9PELO</name>
<protein>
    <recommendedName>
        <fullName evidence="2">C2H2-type domain-containing protein</fullName>
    </recommendedName>
</protein>
<accession>A0A2G5VL76</accession>
<feature type="compositionally biased region" description="Basic and acidic residues" evidence="1">
    <location>
        <begin position="230"/>
        <end position="241"/>
    </location>
</feature>
<feature type="compositionally biased region" description="Basic and acidic residues" evidence="1">
    <location>
        <begin position="411"/>
        <end position="425"/>
    </location>
</feature>
<feature type="compositionally biased region" description="Low complexity" evidence="1">
    <location>
        <begin position="157"/>
        <end position="166"/>
    </location>
</feature>
<dbReference type="OrthoDB" id="5877875at2759"/>
<evidence type="ECO:0000313" key="3">
    <source>
        <dbReference type="EMBL" id="PIC52539.1"/>
    </source>
</evidence>
<dbReference type="STRING" id="1611254.A0A2G5VL76"/>
<dbReference type="AlphaFoldDB" id="A0A2G5VL76"/>
<feature type="compositionally biased region" description="Basic and acidic residues" evidence="1">
    <location>
        <begin position="136"/>
        <end position="149"/>
    </location>
</feature>
<dbReference type="Proteomes" id="UP000230233">
    <property type="component" value="Chromosome I"/>
</dbReference>
<feature type="compositionally biased region" description="Acidic residues" evidence="1">
    <location>
        <begin position="78"/>
        <end position="111"/>
    </location>
</feature>
<evidence type="ECO:0000313" key="4">
    <source>
        <dbReference type="Proteomes" id="UP000230233"/>
    </source>
</evidence>
<feature type="region of interest" description="Disordered" evidence="1">
    <location>
        <begin position="597"/>
        <end position="628"/>
    </location>
</feature>
<feature type="compositionally biased region" description="Acidic residues" evidence="1">
    <location>
        <begin position="426"/>
        <end position="435"/>
    </location>
</feature>
<evidence type="ECO:0000256" key="1">
    <source>
        <dbReference type="SAM" id="MobiDB-lite"/>
    </source>
</evidence>